<evidence type="ECO:0008006" key="3">
    <source>
        <dbReference type="Google" id="ProtNLM"/>
    </source>
</evidence>
<dbReference type="AlphaFoldDB" id="A0A6C0H1B0"/>
<accession>A0A6C0H1B0</accession>
<feature type="transmembrane region" description="Helical" evidence="1">
    <location>
        <begin position="6"/>
        <end position="23"/>
    </location>
</feature>
<reference evidence="2" key="1">
    <citation type="journal article" date="2020" name="Nature">
        <title>Giant virus diversity and host interactions through global metagenomics.</title>
        <authorList>
            <person name="Schulz F."/>
            <person name="Roux S."/>
            <person name="Paez-Espino D."/>
            <person name="Jungbluth S."/>
            <person name="Walsh D.A."/>
            <person name="Denef V.J."/>
            <person name="McMahon K.D."/>
            <person name="Konstantinidis K.T."/>
            <person name="Eloe-Fadrosh E.A."/>
            <person name="Kyrpides N.C."/>
            <person name="Woyke T."/>
        </authorList>
    </citation>
    <scope>NUCLEOTIDE SEQUENCE</scope>
    <source>
        <strain evidence="2">GVMAG-M-3300023179-59</strain>
    </source>
</reference>
<keyword evidence="1" id="KW-1133">Transmembrane helix</keyword>
<dbReference type="Pfam" id="PF13385">
    <property type="entry name" value="Laminin_G_3"/>
    <property type="match status" value="1"/>
</dbReference>
<protein>
    <recommendedName>
        <fullName evidence="3">Lectin/glucanase superfamily protein</fullName>
    </recommendedName>
</protein>
<sequence>MNTAVIIIVVLIAILLYVLYTYYANSSSTLNKTANLNGGAIPPITITDNPKSVRYAYGIWVYINTWDNQMDKVIYSRNGNLTLTLDRNQPTLWCNVNMQDGSIKKMKIVDNFPIQKWVHVIVSVDSEFLDGYINGKLVVSQRFTDTATSKVLIPSVPPDKDTPVYLGTAGTATYVKQDIVVADFKRWKSPMDPQTAWDTYMAGNGQNTFSKMSSYGIDLSILKNSVEQSRYSLF</sequence>
<evidence type="ECO:0000256" key="1">
    <source>
        <dbReference type="SAM" id="Phobius"/>
    </source>
</evidence>
<keyword evidence="1" id="KW-0812">Transmembrane</keyword>
<name>A0A6C0H1B0_9ZZZZ</name>
<proteinExistence type="predicted"/>
<organism evidence="2">
    <name type="scientific">viral metagenome</name>
    <dbReference type="NCBI Taxonomy" id="1070528"/>
    <lineage>
        <taxon>unclassified sequences</taxon>
        <taxon>metagenomes</taxon>
        <taxon>organismal metagenomes</taxon>
    </lineage>
</organism>
<dbReference type="Gene3D" id="2.60.120.200">
    <property type="match status" value="1"/>
</dbReference>
<keyword evidence="1" id="KW-0472">Membrane</keyword>
<dbReference type="EMBL" id="MN739849">
    <property type="protein sequence ID" value="QHT74334.1"/>
    <property type="molecule type" value="Genomic_DNA"/>
</dbReference>
<dbReference type="InterPro" id="IPR013320">
    <property type="entry name" value="ConA-like_dom_sf"/>
</dbReference>
<evidence type="ECO:0000313" key="2">
    <source>
        <dbReference type="EMBL" id="QHT74334.1"/>
    </source>
</evidence>
<dbReference type="SUPFAM" id="SSF49899">
    <property type="entry name" value="Concanavalin A-like lectins/glucanases"/>
    <property type="match status" value="1"/>
</dbReference>